<dbReference type="FunFam" id="3.50.30.80:FF:000001">
    <property type="entry name" value="Dihydroxy-acid dehydratase"/>
    <property type="match status" value="1"/>
</dbReference>
<keyword evidence="10 15" id="KW-0100">Branched-chain amino acid biosynthesis</keyword>
<keyword evidence="6 15" id="KW-0460">Magnesium</keyword>
<comment type="subunit">
    <text evidence="15">Homodimer.</text>
</comment>
<evidence type="ECO:0000256" key="9">
    <source>
        <dbReference type="ARBA" id="ARBA00023239"/>
    </source>
</evidence>
<keyword evidence="3 15" id="KW-0028">Amino-acid biosynthesis</keyword>
<comment type="catalytic activity">
    <reaction evidence="15">
        <text>(2R,3R)-2,3-dihydroxy-3-methylpentanoate = (S)-3-methyl-2-oxopentanoate + H2O</text>
        <dbReference type="Rhea" id="RHEA:27694"/>
        <dbReference type="ChEBI" id="CHEBI:15377"/>
        <dbReference type="ChEBI" id="CHEBI:35146"/>
        <dbReference type="ChEBI" id="CHEBI:49258"/>
        <dbReference type="EC" id="4.2.1.9"/>
    </reaction>
</comment>
<sequence length="561" mass="59016">MASNRRSRTITQGVERAPNRSMFYGMGYEASDFDKPMIGVANSHSTITPCNSGLQPLADAAVAALSEAGANPQVFGTPTISDGMAMGTEGMKYSLVSREVIADCIETCVGGQWMDGVLTIGGCDKNMPGAMMGMLRANVPSIFVYGGTILPGRLDGRDLNIVSVFEAVGEYSAGRISEDDLIAIERHAIPGTGSCGGMYTANTMSAAIEAMGLSLPYSSTMANVEEEKGVSAAESARVLVDAVAADRKPRDIVTREAIENAVAVTMATGGSTNAVLHFLAMAHAAEVPWTIDDIERVRRKVPVICDLKPSGRYLAIDLHRAGGIPQVMKLLLEGGLIHGDCMTITGKTIAETLADVPVECPAGQDVIRPLDKPLYKEGHLAILRGNLAEEGAVAKITGLKNPVITGPARVFDDEQSALDAILAGRIEPGDVLVLRYLGPRGAPGMPEMLAPTSALVGQGLGESVGLITDGRFSGGTWGMVVGHVAPEAFVGGTIGLVEEGDSITIDAHELLLQLNVDDATLAARRERWQQPAPRYTRGVLGKFAHNASSASFGAVLDRYED</sequence>
<dbReference type="InterPro" id="IPR000581">
    <property type="entry name" value="ILV_EDD_N"/>
</dbReference>
<dbReference type="InterPro" id="IPR037237">
    <property type="entry name" value="IlvD/EDD_N"/>
</dbReference>
<comment type="caution">
    <text evidence="18">The sequence shown here is derived from an EMBL/GenBank/DDBJ whole genome shotgun (WGS) entry which is preliminary data.</text>
</comment>
<evidence type="ECO:0000256" key="8">
    <source>
        <dbReference type="ARBA" id="ARBA00023014"/>
    </source>
</evidence>
<accession>A0A095X2P3</accession>
<dbReference type="AlphaFoldDB" id="A0A095X2P3"/>
<dbReference type="Gene3D" id="3.50.30.80">
    <property type="entry name" value="IlvD/EDD C-terminal domain-like"/>
    <property type="match status" value="1"/>
</dbReference>
<proteinExistence type="inferred from homology"/>
<dbReference type="InterPro" id="IPR042096">
    <property type="entry name" value="Dihydro-acid_dehy_C"/>
</dbReference>
<evidence type="ECO:0000259" key="16">
    <source>
        <dbReference type="Pfam" id="PF00920"/>
    </source>
</evidence>
<dbReference type="RefSeq" id="WP_035514389.1">
    <property type="nucleotide sequence ID" value="NZ_KN234748.1"/>
</dbReference>
<comment type="catalytic activity">
    <reaction evidence="11">
        <text>(2R)-2,3-dihydroxy-3-methylbutanoate = 3-methyl-2-oxobutanoate + H2O</text>
        <dbReference type="Rhea" id="RHEA:24809"/>
        <dbReference type="ChEBI" id="CHEBI:11851"/>
        <dbReference type="ChEBI" id="CHEBI:15377"/>
        <dbReference type="ChEBI" id="CHEBI:49072"/>
        <dbReference type="EC" id="4.2.1.9"/>
    </reaction>
    <physiologicalReaction direction="left-to-right" evidence="11">
        <dbReference type="Rhea" id="RHEA:24810"/>
    </physiologicalReaction>
</comment>
<dbReference type="PROSITE" id="PS00887">
    <property type="entry name" value="ILVD_EDD_2"/>
    <property type="match status" value="1"/>
</dbReference>
<name>A0A095X2P3_9GAMM</name>
<feature type="domain" description="Dihydroxy-acid/6-phosphogluconate dehydratase C-terminal" evidence="17">
    <location>
        <begin position="365"/>
        <end position="554"/>
    </location>
</feature>
<dbReference type="InterPro" id="IPR004404">
    <property type="entry name" value="DihydroxyA_deHydtase"/>
</dbReference>
<evidence type="ECO:0000313" key="19">
    <source>
        <dbReference type="Proteomes" id="UP000029640"/>
    </source>
</evidence>
<dbReference type="EMBL" id="AUVB01000012">
    <property type="protein sequence ID" value="KGE05124.1"/>
    <property type="molecule type" value="Genomic_DNA"/>
</dbReference>
<keyword evidence="8 15" id="KW-0411">Iron-sulfur</keyword>
<keyword evidence="4 15" id="KW-0001">2Fe-2S</keyword>
<dbReference type="Pfam" id="PF24877">
    <property type="entry name" value="ILV_EDD_C"/>
    <property type="match status" value="1"/>
</dbReference>
<dbReference type="STRING" id="1265313.HRUBRA_00326"/>
<feature type="binding site" description="via carbamate group" evidence="15">
    <location>
        <position position="125"/>
    </location>
    <ligand>
        <name>Mg(2+)</name>
        <dbReference type="ChEBI" id="CHEBI:18420"/>
    </ligand>
</feature>
<evidence type="ECO:0000256" key="1">
    <source>
        <dbReference type="ARBA" id="ARBA00001946"/>
    </source>
</evidence>
<evidence type="ECO:0000256" key="4">
    <source>
        <dbReference type="ARBA" id="ARBA00022714"/>
    </source>
</evidence>
<dbReference type="HAMAP" id="MF_00012">
    <property type="entry name" value="IlvD"/>
    <property type="match status" value="1"/>
</dbReference>
<evidence type="ECO:0000313" key="18">
    <source>
        <dbReference type="EMBL" id="KGE05124.1"/>
    </source>
</evidence>
<comment type="cofactor">
    <cofactor evidence="1 15">
        <name>Mg(2+)</name>
        <dbReference type="ChEBI" id="CHEBI:18420"/>
    </cofactor>
</comment>
<feature type="binding site" evidence="15">
    <location>
        <position position="108"/>
    </location>
    <ligand>
        <name>[2Fe-2S] cluster</name>
        <dbReference type="ChEBI" id="CHEBI:190135"/>
    </ligand>
</feature>
<comment type="pathway">
    <text evidence="12 15">Amino-acid biosynthesis; L-valine biosynthesis; L-valine from pyruvate: step 3/4.</text>
</comment>
<comment type="similarity">
    <text evidence="2 15">Belongs to the IlvD/Edd family.</text>
</comment>
<feature type="binding site" evidence="15">
    <location>
        <position position="82"/>
    </location>
    <ligand>
        <name>Mg(2+)</name>
        <dbReference type="ChEBI" id="CHEBI:18420"/>
    </ligand>
</feature>
<feature type="domain" description="Dihydroxy-acid/6-phosphogluconate dehydratase N-terminal" evidence="16">
    <location>
        <begin position="35"/>
        <end position="351"/>
    </location>
</feature>
<evidence type="ECO:0000256" key="2">
    <source>
        <dbReference type="ARBA" id="ARBA00006486"/>
    </source>
</evidence>
<feature type="binding site" evidence="15">
    <location>
        <position position="50"/>
    </location>
    <ligand>
        <name>[2Fe-2S] cluster</name>
        <dbReference type="ChEBI" id="CHEBI:190135"/>
    </ligand>
</feature>
<dbReference type="InterPro" id="IPR050165">
    <property type="entry name" value="DHAD_IlvD/Edd"/>
</dbReference>
<dbReference type="UniPathway" id="UPA00047">
    <property type="reaction ID" value="UER00057"/>
</dbReference>
<dbReference type="HOGENOM" id="CLU_014271_4_1_6"/>
<dbReference type="NCBIfam" id="TIGR00110">
    <property type="entry name" value="ilvD"/>
    <property type="match status" value="1"/>
</dbReference>
<evidence type="ECO:0000256" key="11">
    <source>
        <dbReference type="ARBA" id="ARBA00029304"/>
    </source>
</evidence>
<dbReference type="GO" id="GO:0000287">
    <property type="term" value="F:magnesium ion binding"/>
    <property type="evidence" value="ECO:0007669"/>
    <property type="project" value="UniProtKB-UniRule"/>
</dbReference>
<comment type="pathway">
    <text evidence="13 15">Amino-acid biosynthesis; L-isoleucine biosynthesis; L-isoleucine from 2-oxobutanoate: step 3/4.</text>
</comment>
<dbReference type="Pfam" id="PF00920">
    <property type="entry name" value="ILVD_EDD_N"/>
    <property type="match status" value="1"/>
</dbReference>
<evidence type="ECO:0000256" key="13">
    <source>
        <dbReference type="ARBA" id="ARBA00029437"/>
    </source>
</evidence>
<protein>
    <recommendedName>
        <fullName evidence="14 15">Dihydroxy-acid dehydratase</fullName>
        <shortName evidence="15">DAD</shortName>
        <ecNumber evidence="14 15">4.2.1.9</ecNumber>
    </recommendedName>
</protein>
<dbReference type="GO" id="GO:0004160">
    <property type="term" value="F:dihydroxy-acid dehydratase activity"/>
    <property type="evidence" value="ECO:0007669"/>
    <property type="project" value="UniProtKB-UniRule"/>
</dbReference>
<comment type="cofactor">
    <cofactor evidence="15">
        <name>[2Fe-2S] cluster</name>
        <dbReference type="ChEBI" id="CHEBI:190135"/>
    </cofactor>
    <text evidence="15">Binds 1 [2Fe-2S] cluster per subunit. This cluster acts as a Lewis acid cofactor.</text>
</comment>
<dbReference type="NCBIfam" id="NF002068">
    <property type="entry name" value="PRK00911.1"/>
    <property type="match status" value="1"/>
</dbReference>
<dbReference type="Proteomes" id="UP000029640">
    <property type="component" value="Unassembled WGS sequence"/>
</dbReference>
<dbReference type="InterPro" id="IPR020558">
    <property type="entry name" value="DiOHA_6PGluconate_deHydtase_CS"/>
</dbReference>
<dbReference type="OrthoDB" id="9807077at2"/>
<dbReference type="SUPFAM" id="SSF52016">
    <property type="entry name" value="LeuD/IlvD-like"/>
    <property type="match status" value="1"/>
</dbReference>
<dbReference type="InterPro" id="IPR056740">
    <property type="entry name" value="ILV_EDD_C"/>
</dbReference>
<evidence type="ECO:0000256" key="14">
    <source>
        <dbReference type="ARBA" id="ARBA00029490"/>
    </source>
</evidence>
<comment type="function">
    <text evidence="15">Functions in the biosynthesis of branched-chain amino acids. Catalyzes the dehydration of (2R,3R)-2,3-dihydroxy-3-methylpentanoate (2,3-dihydroxy-3-methylvalerate) into 2-oxo-3-methylpentanoate (2-oxo-3-methylvalerate) and of (2R)-2,3-dihydroxy-3-methylbutanoate (2,3-dihydroxyisovalerate) into 2-oxo-3-methylbutanoate (2-oxoisovalerate), the penultimate precursor to L-isoleucine and L-valine, respectively.</text>
</comment>
<dbReference type="UniPathway" id="UPA00049">
    <property type="reaction ID" value="UER00061"/>
</dbReference>
<dbReference type="PATRIC" id="fig|1265313.6.peg.326"/>
<dbReference type="GO" id="GO:0009097">
    <property type="term" value="P:isoleucine biosynthetic process"/>
    <property type="evidence" value="ECO:0007669"/>
    <property type="project" value="UniProtKB-UniRule"/>
</dbReference>
<feature type="active site" description="Proton acceptor" evidence="15">
    <location>
        <position position="473"/>
    </location>
</feature>
<evidence type="ECO:0000256" key="5">
    <source>
        <dbReference type="ARBA" id="ARBA00022723"/>
    </source>
</evidence>
<gene>
    <name evidence="15" type="primary">ilvD</name>
    <name evidence="18" type="ORF">HRUBRA_00326</name>
</gene>
<evidence type="ECO:0000256" key="3">
    <source>
        <dbReference type="ARBA" id="ARBA00022605"/>
    </source>
</evidence>
<feature type="binding site" evidence="15">
    <location>
        <position position="124"/>
    </location>
    <ligand>
        <name>Mg(2+)</name>
        <dbReference type="ChEBI" id="CHEBI:18420"/>
    </ligand>
</feature>
<dbReference type="GO" id="GO:0009099">
    <property type="term" value="P:L-valine biosynthetic process"/>
    <property type="evidence" value="ECO:0007669"/>
    <property type="project" value="UniProtKB-UniRule"/>
</dbReference>
<evidence type="ECO:0000259" key="17">
    <source>
        <dbReference type="Pfam" id="PF24877"/>
    </source>
</evidence>
<evidence type="ECO:0000256" key="15">
    <source>
        <dbReference type="HAMAP-Rule" id="MF_00012"/>
    </source>
</evidence>
<organism evidence="18 19">
    <name type="scientific">Pseudohaliea rubra DSM 19751</name>
    <dbReference type="NCBI Taxonomy" id="1265313"/>
    <lineage>
        <taxon>Bacteria</taxon>
        <taxon>Pseudomonadati</taxon>
        <taxon>Pseudomonadota</taxon>
        <taxon>Gammaproteobacteria</taxon>
        <taxon>Cellvibrionales</taxon>
        <taxon>Halieaceae</taxon>
        <taxon>Pseudohaliea</taxon>
    </lineage>
</organism>
<evidence type="ECO:0000256" key="10">
    <source>
        <dbReference type="ARBA" id="ARBA00023304"/>
    </source>
</evidence>
<dbReference type="PROSITE" id="PS00886">
    <property type="entry name" value="ILVD_EDD_1"/>
    <property type="match status" value="1"/>
</dbReference>
<keyword evidence="5 15" id="KW-0479">Metal-binding</keyword>
<feature type="binding site" evidence="15">
    <location>
        <position position="447"/>
    </location>
    <ligand>
        <name>Mg(2+)</name>
        <dbReference type="ChEBI" id="CHEBI:18420"/>
    </ligand>
</feature>
<dbReference type="PANTHER" id="PTHR21000">
    <property type="entry name" value="DIHYDROXY-ACID DEHYDRATASE DAD"/>
    <property type="match status" value="1"/>
</dbReference>
<evidence type="ECO:0000256" key="6">
    <source>
        <dbReference type="ARBA" id="ARBA00022842"/>
    </source>
</evidence>
<dbReference type="eggNOG" id="COG0129">
    <property type="taxonomic scope" value="Bacteria"/>
</dbReference>
<keyword evidence="7 15" id="KW-0408">Iron</keyword>
<feature type="modified residue" description="N6-carboxylysine" evidence="15">
    <location>
        <position position="125"/>
    </location>
</feature>
<evidence type="ECO:0000256" key="12">
    <source>
        <dbReference type="ARBA" id="ARBA00029436"/>
    </source>
</evidence>
<evidence type="ECO:0000256" key="7">
    <source>
        <dbReference type="ARBA" id="ARBA00023004"/>
    </source>
</evidence>
<reference evidence="18 19" key="1">
    <citation type="journal article" date="2014" name="Genome Announc.">
        <title>Genome Sequence of Gammaproteobacterial Pseudohaliea rubra Type Strain DSM 19751, Isolated from Coastal Seawater of the Mediterranean Sea.</title>
        <authorList>
            <person name="Spring S."/>
            <person name="Fiebig A."/>
            <person name="Riedel T."/>
            <person name="Goker M."/>
            <person name="Klenk H.P."/>
        </authorList>
    </citation>
    <scope>NUCLEOTIDE SEQUENCE [LARGE SCALE GENOMIC DNA]</scope>
    <source>
        <strain evidence="18 19">DSM 19751</strain>
    </source>
</reference>
<dbReference type="EC" id="4.2.1.9" evidence="14 15"/>
<dbReference type="PANTHER" id="PTHR21000:SF5">
    <property type="entry name" value="DIHYDROXY-ACID DEHYDRATASE, MITOCHONDRIAL"/>
    <property type="match status" value="1"/>
</dbReference>
<dbReference type="SUPFAM" id="SSF143975">
    <property type="entry name" value="IlvD/EDD N-terminal domain-like"/>
    <property type="match status" value="1"/>
</dbReference>
<dbReference type="GO" id="GO:0051537">
    <property type="term" value="F:2 iron, 2 sulfur cluster binding"/>
    <property type="evidence" value="ECO:0007669"/>
    <property type="project" value="UniProtKB-UniRule"/>
</dbReference>
<comment type="caution">
    <text evidence="15">Lacks conserved residue(s) required for the propagation of feature annotation.</text>
</comment>
<keyword evidence="19" id="KW-1185">Reference proteome</keyword>
<keyword evidence="9 15" id="KW-0456">Lyase</keyword>